<evidence type="ECO:0008006" key="3">
    <source>
        <dbReference type="Google" id="ProtNLM"/>
    </source>
</evidence>
<dbReference type="CDD" id="cd22284">
    <property type="entry name" value="HD_CCDC61_N"/>
    <property type="match status" value="1"/>
</dbReference>
<feature type="compositionally biased region" description="Basic residues" evidence="1">
    <location>
        <begin position="559"/>
        <end position="578"/>
    </location>
</feature>
<evidence type="ECO:0000256" key="1">
    <source>
        <dbReference type="SAM" id="MobiDB-lite"/>
    </source>
</evidence>
<feature type="compositionally biased region" description="Basic residues" evidence="1">
    <location>
        <begin position="501"/>
        <end position="510"/>
    </location>
</feature>
<sequence>MVDQSSPTYFYLTADFSGQEHIISFINTRQQYLKVEVRNVSTLEEWHASFTANYIEDMTKRTGNFKNFKVFTSMLYNVAKKTSSSLTIDLVSYEDLEALRQTATKDEARSISSKKPVDKQRRYLILTYISDFDRTFYPLPLVFVGVPDRRKLIAQVHQLREELYNRREPSSQDEGSHSQNEQLENRIKTVEKERDSAVRKVSQLRSFLQAISSGEGGHADNELEDEFSPRHPTSRKQMNGQKQVAIAKHDLGVADNEKLLAMQVEKLTRELAKYRGISTPNASTDRAKMSSMKSNWVPSRTGNNSDTKFPYQEQTRIDPEAALLLGVSPNRRITSMRPGLPTSALVRSHKETHELATQRSVNPARSRARSADSIPRFTLPNGTFDPTAYILHRDRKREAIAQRRCIERLTNMSNSRVISPHSLSRSRSASDHNFQERCARWDHCLSPSCVLPRRRTPFNGLPQRALVGGRSTSSPSPVASRGSSALREAGLSRHLTESLRPTHRRWRSPRSRQLLSAAGALSDSESEAGQIRRSSVHRRTDSSSTGASICTDAGDNCRHSRSRSLHRSRSCGRSRKNGNRNIQDSHSCSQNGSRNRPLQMDVELSDMDRRLNVLQNFFDNYFVAGV</sequence>
<dbReference type="InterPro" id="IPR049733">
    <property type="entry name" value="CCDC61_N"/>
</dbReference>
<feature type="region of interest" description="Disordered" evidence="1">
    <location>
        <begin position="452"/>
        <end position="597"/>
    </location>
</feature>
<accession>A0A0X3PZQ3</accession>
<dbReference type="AlphaFoldDB" id="A0A0X3PZQ3"/>
<organism evidence="2">
    <name type="scientific">Schistocephalus solidus</name>
    <name type="common">Tapeworm</name>
    <dbReference type="NCBI Taxonomy" id="70667"/>
    <lineage>
        <taxon>Eukaryota</taxon>
        <taxon>Metazoa</taxon>
        <taxon>Spiralia</taxon>
        <taxon>Lophotrochozoa</taxon>
        <taxon>Platyhelminthes</taxon>
        <taxon>Cestoda</taxon>
        <taxon>Eucestoda</taxon>
        <taxon>Diphyllobothriidea</taxon>
        <taxon>Diphyllobothriidae</taxon>
        <taxon>Schistocephalus</taxon>
    </lineage>
</organism>
<dbReference type="EMBL" id="GEEE01009143">
    <property type="protein sequence ID" value="JAP54082.1"/>
    <property type="molecule type" value="Transcribed_RNA"/>
</dbReference>
<feature type="compositionally biased region" description="Polar residues" evidence="1">
    <location>
        <begin position="291"/>
        <end position="307"/>
    </location>
</feature>
<feature type="region of interest" description="Disordered" evidence="1">
    <location>
        <begin position="282"/>
        <end position="310"/>
    </location>
</feature>
<feature type="compositionally biased region" description="Basic and acidic residues" evidence="1">
    <location>
        <begin position="164"/>
        <end position="176"/>
    </location>
</feature>
<feature type="compositionally biased region" description="Low complexity" evidence="1">
    <location>
        <begin position="469"/>
        <end position="485"/>
    </location>
</feature>
<reference evidence="2" key="1">
    <citation type="submission" date="2016-01" db="EMBL/GenBank/DDBJ databases">
        <title>Reference transcriptome for the parasite Schistocephalus solidus: insights into the molecular evolution of parasitism.</title>
        <authorList>
            <person name="Hebert F.O."/>
            <person name="Grambauer S."/>
            <person name="Barber I."/>
            <person name="Landry C.R."/>
            <person name="Aubin-Horth N."/>
        </authorList>
    </citation>
    <scope>NUCLEOTIDE SEQUENCE</scope>
</reference>
<protein>
    <recommendedName>
        <fullName evidence="3">Coiled-coil domain-containing protein 61</fullName>
    </recommendedName>
</protein>
<feature type="region of interest" description="Disordered" evidence="1">
    <location>
        <begin position="211"/>
        <end position="237"/>
    </location>
</feature>
<name>A0A0X3PZQ3_SCHSO</name>
<proteinExistence type="predicted"/>
<feature type="compositionally biased region" description="Polar residues" evidence="1">
    <location>
        <begin position="579"/>
        <end position="596"/>
    </location>
</feature>
<gene>
    <name evidence="2" type="ORF">TR154466</name>
</gene>
<feature type="region of interest" description="Disordered" evidence="1">
    <location>
        <begin position="164"/>
        <end position="183"/>
    </location>
</feature>
<evidence type="ECO:0000313" key="2">
    <source>
        <dbReference type="EMBL" id="JAP54082.1"/>
    </source>
</evidence>